<keyword evidence="1" id="KW-0472">Membrane</keyword>
<organism evidence="2 3">
    <name type="scientific">Luteimonas cucumeris</name>
    <dbReference type="NCBI Taxonomy" id="985012"/>
    <lineage>
        <taxon>Bacteria</taxon>
        <taxon>Pseudomonadati</taxon>
        <taxon>Pseudomonadota</taxon>
        <taxon>Gammaproteobacteria</taxon>
        <taxon>Lysobacterales</taxon>
        <taxon>Lysobacteraceae</taxon>
        <taxon>Luteimonas</taxon>
    </lineage>
</organism>
<comment type="caution">
    <text evidence="2">The sequence shown here is derived from an EMBL/GenBank/DDBJ whole genome shotgun (WGS) entry which is preliminary data.</text>
</comment>
<evidence type="ECO:0000313" key="3">
    <source>
        <dbReference type="Proteomes" id="UP000315167"/>
    </source>
</evidence>
<sequence length="436" mass="48323">MRNMRLLFRFITVGGLVLLLLIPLAMIRGTIQERQMFRNQAVQRIAQTTAGAQNLVGPLRVVPWSETREVDTVDAFNRPQKKTETTTGYALQAPRSLVIDGNLVPDTRRLGMHEVRVYEWRARLQAQFDAALPQDNGARRYGVPYLILAIQDVRGLVGTPELKVDGRPLRFAPGTLDASGRFGGVHARLPEMAIARDVQIDLALTGTESLAIAPVADSNRISLQSAWPHPLFGGRFPPRTREISSDGFKAHWDISSLASDAQGQLKAGAGLIGDKALDSLQVNLVDPVNVYSKAERASEYGILFIVLTFVGFAMFELIKRLPIHPLQYLLVGLALAIFFLLLFSLSEHIPFWQAYLVSAAACIGLQAMYLSHVLRSWRRGLGFATMLTLLYAVLYGLLISENNALLMGSLLLFGILAAIMWVTRKVDWYELGSSLR</sequence>
<gene>
    <name evidence="2" type="ORF">IP90_01223</name>
</gene>
<feature type="transmembrane region" description="Helical" evidence="1">
    <location>
        <begin position="404"/>
        <end position="423"/>
    </location>
</feature>
<dbReference type="Pfam" id="PF06123">
    <property type="entry name" value="CreD"/>
    <property type="match status" value="1"/>
</dbReference>
<reference evidence="2 3" key="1">
    <citation type="journal article" date="2015" name="Stand. Genomic Sci.">
        <title>Genomic Encyclopedia of Bacterial and Archaeal Type Strains, Phase III: the genomes of soil and plant-associated and newly described type strains.</title>
        <authorList>
            <person name="Whitman W.B."/>
            <person name="Woyke T."/>
            <person name="Klenk H.P."/>
            <person name="Zhou Y."/>
            <person name="Lilburn T.G."/>
            <person name="Beck B.J."/>
            <person name="De Vos P."/>
            <person name="Vandamme P."/>
            <person name="Eisen J.A."/>
            <person name="Garrity G."/>
            <person name="Hugenholtz P."/>
            <person name="Kyrpides N.C."/>
        </authorList>
    </citation>
    <scope>NUCLEOTIDE SEQUENCE [LARGE SCALE GENOMIC DNA]</scope>
    <source>
        <strain evidence="2 3">CGMCC 1.10821</strain>
    </source>
</reference>
<dbReference type="PIRSF" id="PIRSF004548">
    <property type="entry name" value="CreD"/>
    <property type="match status" value="1"/>
</dbReference>
<name>A0A562L6X4_9GAMM</name>
<dbReference type="PANTHER" id="PTHR30092:SF0">
    <property type="entry name" value="INNER MEMBRANE PROTEIN CRED"/>
    <property type="match status" value="1"/>
</dbReference>
<dbReference type="NCBIfam" id="NF008712">
    <property type="entry name" value="PRK11715.1-1"/>
    <property type="match status" value="1"/>
</dbReference>
<dbReference type="AlphaFoldDB" id="A0A562L6X4"/>
<dbReference type="GO" id="GO:0005886">
    <property type="term" value="C:plasma membrane"/>
    <property type="evidence" value="ECO:0007669"/>
    <property type="project" value="TreeGrafter"/>
</dbReference>
<dbReference type="RefSeq" id="WP_144898752.1">
    <property type="nucleotide sequence ID" value="NZ_VLKN01000003.1"/>
</dbReference>
<keyword evidence="1" id="KW-0812">Transmembrane</keyword>
<feature type="transmembrane region" description="Helical" evidence="1">
    <location>
        <begin position="351"/>
        <end position="369"/>
    </location>
</feature>
<keyword evidence="1" id="KW-1133">Transmembrane helix</keyword>
<feature type="transmembrane region" description="Helical" evidence="1">
    <location>
        <begin position="325"/>
        <end position="345"/>
    </location>
</feature>
<accession>A0A562L6X4</accession>
<dbReference type="Proteomes" id="UP000315167">
    <property type="component" value="Unassembled WGS sequence"/>
</dbReference>
<dbReference type="InterPro" id="IPR010364">
    <property type="entry name" value="Uncharacterised_IM_CreD"/>
</dbReference>
<proteinExistence type="predicted"/>
<evidence type="ECO:0000256" key="1">
    <source>
        <dbReference type="SAM" id="Phobius"/>
    </source>
</evidence>
<dbReference type="PANTHER" id="PTHR30092">
    <property type="entry name" value="INNER MEMBRANE PROTEIN CRED"/>
    <property type="match status" value="1"/>
</dbReference>
<feature type="transmembrane region" description="Helical" evidence="1">
    <location>
        <begin position="381"/>
        <end position="398"/>
    </location>
</feature>
<protein>
    <submittedName>
        <fullName evidence="2">Inner membrane protein</fullName>
    </submittedName>
</protein>
<feature type="transmembrane region" description="Helical" evidence="1">
    <location>
        <begin position="300"/>
        <end position="318"/>
    </location>
</feature>
<evidence type="ECO:0000313" key="2">
    <source>
        <dbReference type="EMBL" id="TWI03422.1"/>
    </source>
</evidence>
<dbReference type="EMBL" id="VLKN01000003">
    <property type="protein sequence ID" value="TWI03422.1"/>
    <property type="molecule type" value="Genomic_DNA"/>
</dbReference>
<keyword evidence="3" id="KW-1185">Reference proteome</keyword>
<dbReference type="OrthoDB" id="9791851at2"/>